<reference evidence="1 2" key="1">
    <citation type="journal article" date="2019" name="Genome Biol. Evol.">
        <title>Insights into the evolution of the New World diploid cottons (Gossypium, subgenus Houzingenia) based on genome sequencing.</title>
        <authorList>
            <person name="Grover C.E."/>
            <person name="Arick M.A. 2nd"/>
            <person name="Thrash A."/>
            <person name="Conover J.L."/>
            <person name="Sanders W.S."/>
            <person name="Peterson D.G."/>
            <person name="Frelichowski J.E."/>
            <person name="Scheffler J.A."/>
            <person name="Scheffler B.E."/>
            <person name="Wendel J.F."/>
        </authorList>
    </citation>
    <scope>NUCLEOTIDE SEQUENCE [LARGE SCALE GENOMIC DNA]</scope>
    <source>
        <strain evidence="1">185</strain>
        <tissue evidence="1">Leaf</tissue>
    </source>
</reference>
<protein>
    <submittedName>
        <fullName evidence="1">Uncharacterized protein</fullName>
    </submittedName>
</protein>
<organism evidence="1 2">
    <name type="scientific">Gossypium aridum</name>
    <name type="common">American cotton</name>
    <name type="synonym">Erioxylum aridum</name>
    <dbReference type="NCBI Taxonomy" id="34290"/>
    <lineage>
        <taxon>Eukaryota</taxon>
        <taxon>Viridiplantae</taxon>
        <taxon>Streptophyta</taxon>
        <taxon>Embryophyta</taxon>
        <taxon>Tracheophyta</taxon>
        <taxon>Spermatophyta</taxon>
        <taxon>Magnoliopsida</taxon>
        <taxon>eudicotyledons</taxon>
        <taxon>Gunneridae</taxon>
        <taxon>Pentapetalae</taxon>
        <taxon>rosids</taxon>
        <taxon>malvids</taxon>
        <taxon>Malvales</taxon>
        <taxon>Malvaceae</taxon>
        <taxon>Malvoideae</taxon>
        <taxon>Gossypium</taxon>
    </lineage>
</organism>
<gene>
    <name evidence="1" type="ORF">Goari_018838</name>
</gene>
<comment type="caution">
    <text evidence="1">The sequence shown here is derived from an EMBL/GenBank/DDBJ whole genome shotgun (WGS) entry which is preliminary data.</text>
</comment>
<dbReference type="Proteomes" id="UP000593577">
    <property type="component" value="Unassembled WGS sequence"/>
</dbReference>
<dbReference type="EMBL" id="JABFAA010000002">
    <property type="protein sequence ID" value="MBA0677430.1"/>
    <property type="molecule type" value="Genomic_DNA"/>
</dbReference>
<dbReference type="AlphaFoldDB" id="A0A7J8WRA5"/>
<accession>A0A7J8WRA5</accession>
<evidence type="ECO:0000313" key="1">
    <source>
        <dbReference type="EMBL" id="MBA0677430.1"/>
    </source>
</evidence>
<name>A0A7J8WRA5_GOSAI</name>
<sequence length="41" mass="4591">MMSSEVWLGKFNVSGGANEDEAGCGGVLRDVDGWQRHYFWV</sequence>
<keyword evidence="2" id="KW-1185">Reference proteome</keyword>
<proteinExistence type="predicted"/>
<evidence type="ECO:0000313" key="2">
    <source>
        <dbReference type="Proteomes" id="UP000593577"/>
    </source>
</evidence>